<dbReference type="PANTHER" id="PTHR32154:SF0">
    <property type="entry name" value="PYRUVATE-FLAVODOXIN OXIDOREDUCTASE-RELATED"/>
    <property type="match status" value="1"/>
</dbReference>
<dbReference type="SUPFAM" id="SSF52518">
    <property type="entry name" value="Thiamin diphosphate-binding fold (THDP-binding)"/>
    <property type="match status" value="1"/>
</dbReference>
<dbReference type="PANTHER" id="PTHR32154">
    <property type="entry name" value="PYRUVATE-FLAVODOXIN OXIDOREDUCTASE-RELATED"/>
    <property type="match status" value="1"/>
</dbReference>
<proteinExistence type="predicted"/>
<dbReference type="EMBL" id="NFKK01000005">
    <property type="protein sequence ID" value="OUP53090.1"/>
    <property type="molecule type" value="Genomic_DNA"/>
</dbReference>
<dbReference type="Proteomes" id="UP000195897">
    <property type="component" value="Unassembled WGS sequence"/>
</dbReference>
<reference evidence="2" key="1">
    <citation type="submission" date="2017-04" db="EMBL/GenBank/DDBJ databases">
        <title>Function of individual gut microbiota members based on whole genome sequencing of pure cultures obtained from chicken caecum.</title>
        <authorList>
            <person name="Medvecky M."/>
            <person name="Cejkova D."/>
            <person name="Polansky O."/>
            <person name="Karasova D."/>
            <person name="Kubasova T."/>
            <person name="Cizek A."/>
            <person name="Rychlik I."/>
        </authorList>
    </citation>
    <scope>NUCLEOTIDE SEQUENCE [LARGE SCALE GENOMIC DNA]</scope>
    <source>
        <strain evidence="2">An180</strain>
    </source>
</reference>
<sequence length="193" mass="21453">NQDVNLLVLDTEVYSNTGGQSSKATPTAAVAKFASGGKHIAKKDLGAIFMNYGYVYVAQVAIGYDQAQTLKAIREAESYPGPSIIIAYCPCLEQHIKAGMSCTQSEMKKAVECGYWQTYRYDPRRTAQGLNPFQLDSPEPDTSKVMDYLMGENRYASLKNNFPDRADALYEKAVADIEARYKKYRKLADESAD</sequence>
<dbReference type="InterPro" id="IPR029061">
    <property type="entry name" value="THDP-binding"/>
</dbReference>
<evidence type="ECO:0000313" key="1">
    <source>
        <dbReference type="EMBL" id="OUP53090.1"/>
    </source>
</evidence>
<accession>A0A1Y4LB18</accession>
<comment type="caution">
    <text evidence="1">The sequence shown here is derived from an EMBL/GenBank/DDBJ whole genome shotgun (WGS) entry which is preliminary data.</text>
</comment>
<evidence type="ECO:0000313" key="2">
    <source>
        <dbReference type="Proteomes" id="UP000195897"/>
    </source>
</evidence>
<organism evidence="1 2">
    <name type="scientific">Butyricicoccus pullicaecorum</name>
    <dbReference type="NCBI Taxonomy" id="501571"/>
    <lineage>
        <taxon>Bacteria</taxon>
        <taxon>Bacillati</taxon>
        <taxon>Bacillota</taxon>
        <taxon>Clostridia</taxon>
        <taxon>Eubacteriales</taxon>
        <taxon>Butyricicoccaceae</taxon>
        <taxon>Butyricicoccus</taxon>
    </lineage>
</organism>
<dbReference type="InterPro" id="IPR050722">
    <property type="entry name" value="Pyruvate:ferred/Flavod_OxRd"/>
</dbReference>
<name>A0A1Y4LB18_9FIRM</name>
<gene>
    <name evidence="1" type="ORF">B5F17_05830</name>
</gene>
<dbReference type="AlphaFoldDB" id="A0A1Y4LB18"/>
<dbReference type="Gene3D" id="3.40.50.970">
    <property type="match status" value="1"/>
</dbReference>
<protein>
    <submittedName>
        <fullName evidence="1">Uncharacterized protein</fullName>
    </submittedName>
</protein>
<dbReference type="GO" id="GO:0006979">
    <property type="term" value="P:response to oxidative stress"/>
    <property type="evidence" value="ECO:0007669"/>
    <property type="project" value="TreeGrafter"/>
</dbReference>
<feature type="non-terminal residue" evidence="1">
    <location>
        <position position="1"/>
    </location>
</feature>